<organism evidence="2 3">
    <name type="scientific">Rhizoclosmatium globosum</name>
    <dbReference type="NCBI Taxonomy" id="329046"/>
    <lineage>
        <taxon>Eukaryota</taxon>
        <taxon>Fungi</taxon>
        <taxon>Fungi incertae sedis</taxon>
        <taxon>Chytridiomycota</taxon>
        <taxon>Chytridiomycota incertae sedis</taxon>
        <taxon>Chytridiomycetes</taxon>
        <taxon>Chytridiales</taxon>
        <taxon>Chytriomycetaceae</taxon>
        <taxon>Rhizoclosmatium</taxon>
    </lineage>
</organism>
<dbReference type="AlphaFoldDB" id="A0A1Y2B9Z2"/>
<keyword evidence="1" id="KW-0732">Signal</keyword>
<feature type="chain" id="PRO_5012056267" evidence="1">
    <location>
        <begin position="22"/>
        <end position="109"/>
    </location>
</feature>
<name>A0A1Y2B9Z2_9FUNG</name>
<reference evidence="2 3" key="1">
    <citation type="submission" date="2016-07" db="EMBL/GenBank/DDBJ databases">
        <title>Pervasive Adenine N6-methylation of Active Genes in Fungi.</title>
        <authorList>
            <consortium name="DOE Joint Genome Institute"/>
            <person name="Mondo S.J."/>
            <person name="Dannebaum R.O."/>
            <person name="Kuo R.C."/>
            <person name="Labutti K."/>
            <person name="Haridas S."/>
            <person name="Kuo A."/>
            <person name="Salamov A."/>
            <person name="Ahrendt S.R."/>
            <person name="Lipzen A."/>
            <person name="Sullivan W."/>
            <person name="Andreopoulos W.B."/>
            <person name="Clum A."/>
            <person name="Lindquist E."/>
            <person name="Daum C."/>
            <person name="Ramamoorthy G.K."/>
            <person name="Gryganskyi A."/>
            <person name="Culley D."/>
            <person name="Magnuson J.K."/>
            <person name="James T.Y."/>
            <person name="O'Malley M.A."/>
            <person name="Stajich J.E."/>
            <person name="Spatafora J.W."/>
            <person name="Visel A."/>
            <person name="Grigoriev I.V."/>
        </authorList>
    </citation>
    <scope>NUCLEOTIDE SEQUENCE [LARGE SCALE GENOMIC DNA]</scope>
    <source>
        <strain evidence="2 3">JEL800</strain>
    </source>
</reference>
<accession>A0A1Y2B9Z2</accession>
<proteinExistence type="predicted"/>
<sequence>MYHVSILGILLLYPAQPSATGIDLSVCLPQPVQAATLGTTLSLPSPSGSLVWGQTFEITCGTVTAPATVDKGSCTFTVDFAGCPSSVKLNSSATTKRGKTLSAERTISL</sequence>
<comment type="caution">
    <text evidence="2">The sequence shown here is derived from an EMBL/GenBank/DDBJ whole genome shotgun (WGS) entry which is preliminary data.</text>
</comment>
<feature type="signal peptide" evidence="1">
    <location>
        <begin position="1"/>
        <end position="21"/>
    </location>
</feature>
<gene>
    <name evidence="2" type="ORF">BCR33DRAFT_723868</name>
</gene>
<protein>
    <submittedName>
        <fullName evidence="2">Uncharacterized protein</fullName>
    </submittedName>
</protein>
<evidence type="ECO:0000313" key="2">
    <source>
        <dbReference type="EMBL" id="ORY31516.1"/>
    </source>
</evidence>
<evidence type="ECO:0000256" key="1">
    <source>
        <dbReference type="SAM" id="SignalP"/>
    </source>
</evidence>
<keyword evidence="3" id="KW-1185">Reference proteome</keyword>
<dbReference type="EMBL" id="MCGO01000076">
    <property type="protein sequence ID" value="ORY31516.1"/>
    <property type="molecule type" value="Genomic_DNA"/>
</dbReference>
<dbReference type="Proteomes" id="UP000193642">
    <property type="component" value="Unassembled WGS sequence"/>
</dbReference>
<evidence type="ECO:0000313" key="3">
    <source>
        <dbReference type="Proteomes" id="UP000193642"/>
    </source>
</evidence>